<evidence type="ECO:0000313" key="2">
    <source>
        <dbReference type="Proteomes" id="UP000770015"/>
    </source>
</evidence>
<dbReference type="EMBL" id="JAGSXJ010000020">
    <property type="protein sequence ID" value="KAH6679858.1"/>
    <property type="molecule type" value="Genomic_DNA"/>
</dbReference>
<proteinExistence type="predicted"/>
<dbReference type="AlphaFoldDB" id="A0A9P9A636"/>
<name>A0A9P9A636_9PEZI</name>
<organism evidence="1 2">
    <name type="scientific">Plectosphaerella plurivora</name>
    <dbReference type="NCBI Taxonomy" id="936078"/>
    <lineage>
        <taxon>Eukaryota</taxon>
        <taxon>Fungi</taxon>
        <taxon>Dikarya</taxon>
        <taxon>Ascomycota</taxon>
        <taxon>Pezizomycotina</taxon>
        <taxon>Sordariomycetes</taxon>
        <taxon>Hypocreomycetidae</taxon>
        <taxon>Glomerellales</taxon>
        <taxon>Plectosphaerellaceae</taxon>
        <taxon>Plectosphaerella</taxon>
    </lineage>
</organism>
<protein>
    <submittedName>
        <fullName evidence="1">Uncharacterized protein</fullName>
    </submittedName>
</protein>
<evidence type="ECO:0000313" key="1">
    <source>
        <dbReference type="EMBL" id="KAH6679858.1"/>
    </source>
</evidence>
<accession>A0A9P9A636</accession>
<keyword evidence="2" id="KW-1185">Reference proteome</keyword>
<reference evidence="1" key="1">
    <citation type="journal article" date="2021" name="Nat. Commun.">
        <title>Genetic determinants of endophytism in the Arabidopsis root mycobiome.</title>
        <authorList>
            <person name="Mesny F."/>
            <person name="Miyauchi S."/>
            <person name="Thiergart T."/>
            <person name="Pickel B."/>
            <person name="Atanasova L."/>
            <person name="Karlsson M."/>
            <person name="Huettel B."/>
            <person name="Barry K.W."/>
            <person name="Haridas S."/>
            <person name="Chen C."/>
            <person name="Bauer D."/>
            <person name="Andreopoulos W."/>
            <person name="Pangilinan J."/>
            <person name="LaButti K."/>
            <person name="Riley R."/>
            <person name="Lipzen A."/>
            <person name="Clum A."/>
            <person name="Drula E."/>
            <person name="Henrissat B."/>
            <person name="Kohler A."/>
            <person name="Grigoriev I.V."/>
            <person name="Martin F.M."/>
            <person name="Hacquard S."/>
        </authorList>
    </citation>
    <scope>NUCLEOTIDE SEQUENCE</scope>
    <source>
        <strain evidence="1">MPI-SDFR-AT-0117</strain>
    </source>
</reference>
<comment type="caution">
    <text evidence="1">The sequence shown here is derived from an EMBL/GenBank/DDBJ whole genome shotgun (WGS) entry which is preliminary data.</text>
</comment>
<dbReference type="Proteomes" id="UP000770015">
    <property type="component" value="Unassembled WGS sequence"/>
</dbReference>
<sequence>MQRRFSAIHAVLVASMQAARSRTRRASVAEVRGTVPTYCPGRRYVTRRKASKTSTRENIVAVRIQIVDGAGGRVDKLAWLGN</sequence>
<gene>
    <name evidence="1" type="ORF">F5X68DRAFT_212290</name>
</gene>